<comment type="similarity">
    <text evidence="1">Belongs to the E.coli NlpD/Haemophilus LppB family.</text>
</comment>
<dbReference type="PANTHER" id="PTHR21666">
    <property type="entry name" value="PEPTIDASE-RELATED"/>
    <property type="match status" value="1"/>
</dbReference>
<evidence type="ECO:0000256" key="3">
    <source>
        <dbReference type="SAM" id="SignalP"/>
    </source>
</evidence>
<dbReference type="InterPro" id="IPR016047">
    <property type="entry name" value="M23ase_b-sheet_dom"/>
</dbReference>
<dbReference type="SMART" id="SM00257">
    <property type="entry name" value="LysM"/>
    <property type="match status" value="1"/>
</dbReference>
<feature type="domain" description="LysM" evidence="4">
    <location>
        <begin position="41"/>
        <end position="85"/>
    </location>
</feature>
<dbReference type="InterPro" id="IPR018392">
    <property type="entry name" value="LysM"/>
</dbReference>
<dbReference type="CDD" id="cd12797">
    <property type="entry name" value="M23_peptidase"/>
    <property type="match status" value="1"/>
</dbReference>
<feature type="compositionally biased region" description="Low complexity" evidence="2">
    <location>
        <begin position="116"/>
        <end position="146"/>
    </location>
</feature>
<dbReference type="EMBL" id="CP136864">
    <property type="protein sequence ID" value="WOJ94592.1"/>
    <property type="molecule type" value="Genomic_DNA"/>
</dbReference>
<dbReference type="SUPFAM" id="SSF51261">
    <property type="entry name" value="Duplicated hybrid motif"/>
    <property type="match status" value="1"/>
</dbReference>
<dbReference type="InterPro" id="IPR050570">
    <property type="entry name" value="Cell_wall_metabolism_enzyme"/>
</dbReference>
<proteinExistence type="inferred from homology"/>
<dbReference type="PANTHER" id="PTHR21666:SF263">
    <property type="entry name" value="MUREIN HYDROLASE ACTIVATOR NLPD"/>
    <property type="match status" value="1"/>
</dbReference>
<protein>
    <submittedName>
        <fullName evidence="5">Peptidoglycan DD-metalloendopeptidase family protein</fullName>
    </submittedName>
</protein>
<evidence type="ECO:0000313" key="5">
    <source>
        <dbReference type="EMBL" id="WOJ94592.1"/>
    </source>
</evidence>
<feature type="signal peptide" evidence="3">
    <location>
        <begin position="1"/>
        <end position="21"/>
    </location>
</feature>
<dbReference type="PROSITE" id="PS51782">
    <property type="entry name" value="LYSM"/>
    <property type="match status" value="1"/>
</dbReference>
<dbReference type="Pfam" id="PF01476">
    <property type="entry name" value="LysM"/>
    <property type="match status" value="1"/>
</dbReference>
<feature type="compositionally biased region" description="Polar residues" evidence="2">
    <location>
        <begin position="147"/>
        <end position="157"/>
    </location>
</feature>
<feature type="chain" id="PRO_5046841996" evidence="3">
    <location>
        <begin position="22"/>
        <end position="281"/>
    </location>
</feature>
<dbReference type="RefSeq" id="WP_407349228.1">
    <property type="nucleotide sequence ID" value="NZ_CP136864.1"/>
</dbReference>
<evidence type="ECO:0000313" key="6">
    <source>
        <dbReference type="Proteomes" id="UP001626537"/>
    </source>
</evidence>
<organism evidence="5 6">
    <name type="scientific">Congregibacter variabilis</name>
    <dbReference type="NCBI Taxonomy" id="3081200"/>
    <lineage>
        <taxon>Bacteria</taxon>
        <taxon>Pseudomonadati</taxon>
        <taxon>Pseudomonadota</taxon>
        <taxon>Gammaproteobacteria</taxon>
        <taxon>Cellvibrionales</taxon>
        <taxon>Halieaceae</taxon>
        <taxon>Congregibacter</taxon>
    </lineage>
</organism>
<accession>A0ABZ0I6B8</accession>
<dbReference type="Pfam" id="PF01551">
    <property type="entry name" value="Peptidase_M23"/>
    <property type="match status" value="1"/>
</dbReference>
<keyword evidence="3" id="KW-0732">Signal</keyword>
<keyword evidence="6" id="KW-1185">Reference proteome</keyword>
<evidence type="ECO:0000259" key="4">
    <source>
        <dbReference type="PROSITE" id="PS51782"/>
    </source>
</evidence>
<sequence length="281" mass="29893">MTRFIASLCLLCISAFMTACADKPLAPIEDRGRPGTAKVEQRYTVLRGDTLFSIAFRYGLDFRRLAAANGISAPFTIFPGQKLRLAEADPLTVVRSTPTVPPKATPSVVAKVPVKQSTPSPGTSSSQSTPKASTPSASSAVSDKSSGNTAKPVTPVSNRKVAGWRWPVPGKVTRRFETNLHKGVDISGKRGDAVIATAGGSVVYAGSGIAGYGLMLIVRHNDEYLSAYGHNDALLVGEGDVVRAGQKIAQRGSSGTDSVKLHFEIRRRGRPVDPLRLLPRR</sequence>
<reference evidence="5 6" key="1">
    <citation type="submission" date="2023-10" db="EMBL/GenBank/DDBJ databases">
        <title>Two novel species belonging to the OM43/NOR5 clade.</title>
        <authorList>
            <person name="Park M."/>
        </authorList>
    </citation>
    <scope>NUCLEOTIDE SEQUENCE [LARGE SCALE GENOMIC DNA]</scope>
    <source>
        <strain evidence="5 6">IMCC43200</strain>
    </source>
</reference>
<dbReference type="Proteomes" id="UP001626537">
    <property type="component" value="Chromosome"/>
</dbReference>
<dbReference type="InterPro" id="IPR011055">
    <property type="entry name" value="Dup_hybrid_motif"/>
</dbReference>
<evidence type="ECO:0000256" key="1">
    <source>
        <dbReference type="ARBA" id="ARBA00038420"/>
    </source>
</evidence>
<dbReference type="CDD" id="cd00118">
    <property type="entry name" value="LysM"/>
    <property type="match status" value="1"/>
</dbReference>
<gene>
    <name evidence="5" type="ORF">R0135_05360</name>
</gene>
<evidence type="ECO:0000256" key="2">
    <source>
        <dbReference type="SAM" id="MobiDB-lite"/>
    </source>
</evidence>
<feature type="region of interest" description="Disordered" evidence="2">
    <location>
        <begin position="95"/>
        <end position="162"/>
    </location>
</feature>
<name>A0ABZ0I6B8_9GAMM</name>
<dbReference type="InterPro" id="IPR036779">
    <property type="entry name" value="LysM_dom_sf"/>
</dbReference>
<dbReference type="Gene3D" id="3.10.350.10">
    <property type="entry name" value="LysM domain"/>
    <property type="match status" value="1"/>
</dbReference>
<dbReference type="Gene3D" id="2.70.70.10">
    <property type="entry name" value="Glucose Permease (Domain IIA)"/>
    <property type="match status" value="1"/>
</dbReference>
<dbReference type="PROSITE" id="PS51257">
    <property type="entry name" value="PROKAR_LIPOPROTEIN"/>
    <property type="match status" value="1"/>
</dbReference>